<dbReference type="InterPro" id="IPR004360">
    <property type="entry name" value="Glyas_Fos-R_dOase_dom"/>
</dbReference>
<dbReference type="Gene3D" id="3.10.180.10">
    <property type="entry name" value="2,3-Dihydroxybiphenyl 1,2-Dioxygenase, domain 1"/>
    <property type="match status" value="1"/>
</dbReference>
<dbReference type="PANTHER" id="PTHR36437">
    <property type="entry name" value="GLYOXALASE/BLEOMYCIN RESISTANCE PROTEIN/DIOXYGENASE"/>
    <property type="match status" value="1"/>
</dbReference>
<dbReference type="EMBL" id="LVVY01000074">
    <property type="protein sequence ID" value="OAM78066.1"/>
    <property type="molecule type" value="Genomic_DNA"/>
</dbReference>
<dbReference type="CDD" id="cd07263">
    <property type="entry name" value="VOC_like"/>
    <property type="match status" value="1"/>
</dbReference>
<organism evidence="2 3">
    <name type="scientific">Devosia elaeis</name>
    <dbReference type="NCBI Taxonomy" id="1770058"/>
    <lineage>
        <taxon>Bacteria</taxon>
        <taxon>Pseudomonadati</taxon>
        <taxon>Pseudomonadota</taxon>
        <taxon>Alphaproteobacteria</taxon>
        <taxon>Hyphomicrobiales</taxon>
        <taxon>Devosiaceae</taxon>
        <taxon>Devosia</taxon>
    </lineage>
</organism>
<accession>A0A178I184</accession>
<dbReference type="RefSeq" id="WP_067454455.1">
    <property type="nucleotide sequence ID" value="NZ_LVVY01000074.1"/>
</dbReference>
<protein>
    <recommendedName>
        <fullName evidence="1">VOC domain-containing protein</fullName>
    </recommendedName>
</protein>
<evidence type="ECO:0000313" key="3">
    <source>
        <dbReference type="Proteomes" id="UP000078389"/>
    </source>
</evidence>
<proteinExistence type="predicted"/>
<gene>
    <name evidence="2" type="ORF">A3840_07925</name>
</gene>
<dbReference type="PROSITE" id="PS51819">
    <property type="entry name" value="VOC"/>
    <property type="match status" value="1"/>
</dbReference>
<reference evidence="2 3" key="1">
    <citation type="submission" date="2016-03" db="EMBL/GenBank/DDBJ databases">
        <title>Genome sequencing of Devosia sp. S37.</title>
        <authorList>
            <person name="Mohd Nor M."/>
        </authorList>
    </citation>
    <scope>NUCLEOTIDE SEQUENCE [LARGE SCALE GENOMIC DNA]</scope>
    <source>
        <strain evidence="2 3">S37</strain>
    </source>
</reference>
<dbReference type="SUPFAM" id="SSF54593">
    <property type="entry name" value="Glyoxalase/Bleomycin resistance protein/Dihydroxybiphenyl dioxygenase"/>
    <property type="match status" value="1"/>
</dbReference>
<sequence length="147" mass="16442">MTLHETIAHRRLSLVSLLVRDYDEAIAFYVGKLGFALREDTRLSNEKRWVVVGPEGSQASLLLAKAVGEEQTAAIGRQAGGRVFLFLETDDFVRDHARYLAAGVAFREQPRQEPYGTVAVFEDLYGNPWDLIDPARSSGSRSRMQAE</sequence>
<dbReference type="OrthoDB" id="9794917at2"/>
<feature type="domain" description="VOC" evidence="1">
    <location>
        <begin position="11"/>
        <end position="134"/>
    </location>
</feature>
<evidence type="ECO:0000313" key="2">
    <source>
        <dbReference type="EMBL" id="OAM78066.1"/>
    </source>
</evidence>
<evidence type="ECO:0000259" key="1">
    <source>
        <dbReference type="PROSITE" id="PS51819"/>
    </source>
</evidence>
<dbReference type="InterPro" id="IPR037523">
    <property type="entry name" value="VOC_core"/>
</dbReference>
<dbReference type="InterPro" id="IPR029068">
    <property type="entry name" value="Glyas_Bleomycin-R_OHBP_Dase"/>
</dbReference>
<dbReference type="PANTHER" id="PTHR36437:SF2">
    <property type="entry name" value="GLYOXALASE_BLEOMYCIN RESISTANCE PROTEIN_DIOXYGENASE"/>
    <property type="match status" value="1"/>
</dbReference>
<dbReference type="Proteomes" id="UP000078389">
    <property type="component" value="Unassembled WGS sequence"/>
</dbReference>
<comment type="caution">
    <text evidence="2">The sequence shown here is derived from an EMBL/GenBank/DDBJ whole genome shotgun (WGS) entry which is preliminary data.</text>
</comment>
<name>A0A178I184_9HYPH</name>
<keyword evidence="3" id="KW-1185">Reference proteome</keyword>
<dbReference type="STRING" id="1770058.A3840_07925"/>
<dbReference type="Pfam" id="PF00903">
    <property type="entry name" value="Glyoxalase"/>
    <property type="match status" value="1"/>
</dbReference>
<dbReference type="AlphaFoldDB" id="A0A178I184"/>